<dbReference type="Proteomes" id="UP000192582">
    <property type="component" value="Unassembled WGS sequence"/>
</dbReference>
<dbReference type="EMBL" id="FWWU01000009">
    <property type="protein sequence ID" value="SMB91504.1"/>
    <property type="molecule type" value="Genomic_DNA"/>
</dbReference>
<evidence type="ECO:0000313" key="2">
    <source>
        <dbReference type="Proteomes" id="UP000192582"/>
    </source>
</evidence>
<protein>
    <submittedName>
        <fullName evidence="1">Uncharacterized protein</fullName>
    </submittedName>
</protein>
<evidence type="ECO:0000313" key="1">
    <source>
        <dbReference type="EMBL" id="SMB91504.1"/>
    </source>
</evidence>
<organism evidence="1 2">
    <name type="scientific">Deinococcus hopiensis KR-140</name>
    <dbReference type="NCBI Taxonomy" id="695939"/>
    <lineage>
        <taxon>Bacteria</taxon>
        <taxon>Thermotogati</taxon>
        <taxon>Deinococcota</taxon>
        <taxon>Deinococci</taxon>
        <taxon>Deinococcales</taxon>
        <taxon>Deinococcaceae</taxon>
        <taxon>Deinococcus</taxon>
    </lineage>
</organism>
<sequence length="112" mass="12512">MDRASWRPVHSAQVRTPLHLGRAGLPPVWSEVQRVRDPPQAVGRTRIWAVSLGLESLHGLPPSSHHTAAVATAVTTQKRRVTWVSGQPLSSKWCWMGLIRKTRLPRVLNDTT</sequence>
<keyword evidence="2" id="KW-1185">Reference proteome</keyword>
<reference evidence="1 2" key="1">
    <citation type="submission" date="2017-04" db="EMBL/GenBank/DDBJ databases">
        <authorList>
            <person name="Afonso C.L."/>
            <person name="Miller P.J."/>
            <person name="Scott M.A."/>
            <person name="Spackman E."/>
            <person name="Goraichik I."/>
            <person name="Dimitrov K.M."/>
            <person name="Suarez D.L."/>
            <person name="Swayne D.E."/>
        </authorList>
    </citation>
    <scope>NUCLEOTIDE SEQUENCE [LARGE SCALE GENOMIC DNA]</scope>
    <source>
        <strain evidence="1 2">KR-140</strain>
    </source>
</reference>
<proteinExistence type="predicted"/>
<name>A0A1W1VEW7_9DEIO</name>
<dbReference type="AlphaFoldDB" id="A0A1W1VEW7"/>
<gene>
    <name evidence="1" type="ORF">SAMN00790413_01157</name>
</gene>
<accession>A0A1W1VEW7</accession>